<evidence type="ECO:0000256" key="11">
    <source>
        <dbReference type="SAM" id="MobiDB-lite"/>
    </source>
</evidence>
<dbReference type="InterPro" id="IPR011009">
    <property type="entry name" value="Kinase-like_dom_sf"/>
</dbReference>
<dbReference type="Pfam" id="PF00069">
    <property type="entry name" value="Pkinase"/>
    <property type="match status" value="1"/>
</dbReference>
<dbReference type="InterPro" id="IPR000719">
    <property type="entry name" value="Prot_kinase_dom"/>
</dbReference>
<dbReference type="GO" id="GO:0005524">
    <property type="term" value="F:ATP binding"/>
    <property type="evidence" value="ECO:0007669"/>
    <property type="project" value="UniProtKB-UniRule"/>
</dbReference>
<keyword evidence="5" id="KW-0418">Kinase</keyword>
<dbReference type="AlphaFoldDB" id="A0A1R2CEX9"/>
<dbReference type="SMART" id="SM00220">
    <property type="entry name" value="S_TKc"/>
    <property type="match status" value="1"/>
</dbReference>
<gene>
    <name evidence="13" type="ORF">SteCoe_10652</name>
</gene>
<evidence type="ECO:0000256" key="7">
    <source>
        <dbReference type="PIRSR" id="PIRSR630616-1"/>
    </source>
</evidence>
<sequence>MGDCKVSPPRTKKQEQSRKPSKDFIIIQKPKSKTRVSSPENYKPSSNSNKSSQSNINIFSQAQFLEPKYREMLAKYLAAGSRQNSPQEPRHSSRTREEKKTPHRRASSNIVSPVVSRPSLETERIIKIKKNSVSQEKTLKNDQKTTESAKSLVSSSDLETARKGQEEQTKKEKILYAIQNSIKTGNIIPTNTSFYLIGKQLGKGAFGKVYLGLHRITGLKVAIKTIDKSIIQDERTRRKVFQEVYVMKKINHQNVIRLLEVFESSKHLMIVMEYSGGGDLLQLVKTRENLTEIEGKHIFSQVIEAIQACHMKNIIHRDIKLDNILITTDFTCVKLCDFGVSRSVKPGEKIYDQCGTPAYLAPEIVADRGYEPFYVDIWSMGVLLYAILYGTVPFRAKSLPELHKLILRCKYEMPDGISLKAQDLIRRMLNPIPQMRISLEEMKLHPWFQDSGNESIFEDSVMPRFLGGLLCSYRKATEKEILAKMKQLGLPVDYVYQSLKFREINHVTATYYLLEISTTL</sequence>
<evidence type="ECO:0000256" key="5">
    <source>
        <dbReference type="ARBA" id="ARBA00022777"/>
    </source>
</evidence>
<evidence type="ECO:0000256" key="1">
    <source>
        <dbReference type="ARBA" id="ARBA00011245"/>
    </source>
</evidence>
<dbReference type="PROSITE" id="PS50011">
    <property type="entry name" value="PROTEIN_KINASE_DOM"/>
    <property type="match status" value="1"/>
</dbReference>
<dbReference type="FunFam" id="1.10.510.10:FF:000571">
    <property type="entry name" value="Maternal embryonic leucine zipper kinase"/>
    <property type="match status" value="1"/>
</dbReference>
<dbReference type="OrthoDB" id="295513at2759"/>
<dbReference type="PANTHER" id="PTHR24350">
    <property type="entry name" value="SERINE/THREONINE-PROTEIN KINASE IAL-RELATED"/>
    <property type="match status" value="1"/>
</dbReference>
<keyword evidence="2" id="KW-0723">Serine/threonine-protein kinase</keyword>
<evidence type="ECO:0000256" key="4">
    <source>
        <dbReference type="ARBA" id="ARBA00022741"/>
    </source>
</evidence>
<evidence type="ECO:0000256" key="3">
    <source>
        <dbReference type="ARBA" id="ARBA00022679"/>
    </source>
</evidence>
<dbReference type="PROSITE" id="PS00108">
    <property type="entry name" value="PROTEIN_KINASE_ST"/>
    <property type="match status" value="1"/>
</dbReference>
<dbReference type="FunFam" id="3.30.200.20:FF:000003">
    <property type="entry name" value="Non-specific serine/threonine protein kinase"/>
    <property type="match status" value="1"/>
</dbReference>
<keyword evidence="4 8" id="KW-0547">Nucleotide-binding</keyword>
<dbReference type="Gene3D" id="1.10.510.10">
    <property type="entry name" value="Transferase(Phosphotransferase) domain 1"/>
    <property type="match status" value="1"/>
</dbReference>
<dbReference type="SUPFAM" id="SSF56112">
    <property type="entry name" value="Protein kinase-like (PK-like)"/>
    <property type="match status" value="1"/>
</dbReference>
<feature type="domain" description="Protein kinase" evidence="12">
    <location>
        <begin position="195"/>
        <end position="448"/>
    </location>
</feature>
<evidence type="ECO:0000313" key="14">
    <source>
        <dbReference type="Proteomes" id="UP000187209"/>
    </source>
</evidence>
<protein>
    <recommendedName>
        <fullName evidence="12">Protein kinase domain-containing protein</fullName>
    </recommendedName>
</protein>
<feature type="compositionally biased region" description="Basic and acidic residues" evidence="11">
    <location>
        <begin position="88"/>
        <end position="100"/>
    </location>
</feature>
<name>A0A1R2CEX9_9CILI</name>
<keyword evidence="6 8" id="KW-0067">ATP-binding</keyword>
<feature type="binding site" evidence="8 10">
    <location>
        <position position="224"/>
    </location>
    <ligand>
        <name>ATP</name>
        <dbReference type="ChEBI" id="CHEBI:30616"/>
    </ligand>
</feature>
<feature type="binding site" evidence="8">
    <location>
        <position position="337"/>
    </location>
    <ligand>
        <name>ATP</name>
        <dbReference type="ChEBI" id="CHEBI:30616"/>
    </ligand>
</feature>
<evidence type="ECO:0000256" key="10">
    <source>
        <dbReference type="PROSITE-ProRule" id="PRU10141"/>
    </source>
</evidence>
<keyword evidence="14" id="KW-1185">Reference proteome</keyword>
<dbReference type="InterPro" id="IPR030616">
    <property type="entry name" value="Aur-like"/>
</dbReference>
<dbReference type="GO" id="GO:0004674">
    <property type="term" value="F:protein serine/threonine kinase activity"/>
    <property type="evidence" value="ECO:0007669"/>
    <property type="project" value="UniProtKB-KW"/>
</dbReference>
<comment type="caution">
    <text evidence="13">The sequence shown here is derived from an EMBL/GenBank/DDBJ whole genome shotgun (WGS) entry which is preliminary data.</text>
</comment>
<feature type="compositionally biased region" description="Low complexity" evidence="11">
    <location>
        <begin position="37"/>
        <end position="55"/>
    </location>
</feature>
<feature type="region of interest" description="Disordered" evidence="11">
    <location>
        <begin position="76"/>
        <end position="116"/>
    </location>
</feature>
<feature type="active site" description="Proton acceptor" evidence="7">
    <location>
        <position position="318"/>
    </location>
</feature>
<evidence type="ECO:0000259" key="12">
    <source>
        <dbReference type="PROSITE" id="PS50011"/>
    </source>
</evidence>
<dbReference type="PROSITE" id="PS00107">
    <property type="entry name" value="PROTEIN_KINASE_ATP"/>
    <property type="match status" value="1"/>
</dbReference>
<feature type="compositionally biased region" description="Basic and acidic residues" evidence="11">
    <location>
        <begin position="137"/>
        <end position="147"/>
    </location>
</feature>
<dbReference type="CDD" id="cd14003">
    <property type="entry name" value="STKc_AMPK-like"/>
    <property type="match status" value="1"/>
</dbReference>
<feature type="compositionally biased region" description="Polar residues" evidence="11">
    <location>
        <begin position="148"/>
        <end position="158"/>
    </location>
</feature>
<dbReference type="Proteomes" id="UP000187209">
    <property type="component" value="Unassembled WGS sequence"/>
</dbReference>
<accession>A0A1R2CEX9</accession>
<feature type="cross-link" description="Glycyl lysine isopeptide (Lys-Gly) (interchain with G-Cter in SUMO2)" evidence="9">
    <location>
        <position position="320"/>
    </location>
</feature>
<evidence type="ECO:0000256" key="9">
    <source>
        <dbReference type="PIRSR" id="PIRSR630616-3"/>
    </source>
</evidence>
<evidence type="ECO:0000256" key="8">
    <source>
        <dbReference type="PIRSR" id="PIRSR630616-2"/>
    </source>
</evidence>
<comment type="subunit">
    <text evidence="1">Monomer.</text>
</comment>
<reference evidence="13 14" key="1">
    <citation type="submission" date="2016-11" db="EMBL/GenBank/DDBJ databases">
        <title>The macronuclear genome of Stentor coeruleus: a giant cell with tiny introns.</title>
        <authorList>
            <person name="Slabodnick M."/>
            <person name="Ruby J.G."/>
            <person name="Reiff S.B."/>
            <person name="Swart E.C."/>
            <person name="Gosai S."/>
            <person name="Prabakaran S."/>
            <person name="Witkowska E."/>
            <person name="Larue G.E."/>
            <person name="Fisher S."/>
            <person name="Freeman R.M."/>
            <person name="Gunawardena J."/>
            <person name="Chu W."/>
            <person name="Stover N.A."/>
            <person name="Gregory B.D."/>
            <person name="Nowacki M."/>
            <person name="Derisi J."/>
            <person name="Roy S.W."/>
            <person name="Marshall W.F."/>
            <person name="Sood P."/>
        </authorList>
    </citation>
    <scope>NUCLEOTIDE SEQUENCE [LARGE SCALE GENOMIC DNA]</scope>
    <source>
        <strain evidence="13">WM001</strain>
    </source>
</reference>
<feature type="region of interest" description="Disordered" evidence="11">
    <location>
        <begin position="1"/>
        <end position="55"/>
    </location>
</feature>
<dbReference type="InterPro" id="IPR008271">
    <property type="entry name" value="Ser/Thr_kinase_AS"/>
</dbReference>
<organism evidence="13 14">
    <name type="scientific">Stentor coeruleus</name>
    <dbReference type="NCBI Taxonomy" id="5963"/>
    <lineage>
        <taxon>Eukaryota</taxon>
        <taxon>Sar</taxon>
        <taxon>Alveolata</taxon>
        <taxon>Ciliophora</taxon>
        <taxon>Postciliodesmatophora</taxon>
        <taxon>Heterotrichea</taxon>
        <taxon>Heterotrichida</taxon>
        <taxon>Stentoridae</taxon>
        <taxon>Stentor</taxon>
    </lineage>
</organism>
<proteinExistence type="predicted"/>
<evidence type="ECO:0000313" key="13">
    <source>
        <dbReference type="EMBL" id="OMJ87569.1"/>
    </source>
</evidence>
<feature type="region of interest" description="Disordered" evidence="11">
    <location>
        <begin position="135"/>
        <end position="166"/>
    </location>
</feature>
<dbReference type="InterPro" id="IPR017441">
    <property type="entry name" value="Protein_kinase_ATP_BS"/>
</dbReference>
<keyword evidence="3" id="KW-0808">Transferase</keyword>
<evidence type="ECO:0000256" key="6">
    <source>
        <dbReference type="ARBA" id="ARBA00022840"/>
    </source>
</evidence>
<feature type="compositionally biased region" description="Basic and acidic residues" evidence="11">
    <location>
        <begin position="12"/>
        <end position="22"/>
    </location>
</feature>
<evidence type="ECO:0000256" key="2">
    <source>
        <dbReference type="ARBA" id="ARBA00022527"/>
    </source>
</evidence>
<dbReference type="EMBL" id="MPUH01000173">
    <property type="protein sequence ID" value="OMJ87569.1"/>
    <property type="molecule type" value="Genomic_DNA"/>
</dbReference>